<dbReference type="InterPro" id="IPR036514">
    <property type="entry name" value="SGNH_hydro_sf"/>
</dbReference>
<proteinExistence type="predicted"/>
<dbReference type="SUPFAM" id="SSF52266">
    <property type="entry name" value="SGNH hydrolase"/>
    <property type="match status" value="1"/>
</dbReference>
<dbReference type="AlphaFoldDB" id="A0A1I3QAL4"/>
<dbReference type="OrthoDB" id="7443339at2"/>
<protein>
    <submittedName>
        <fullName evidence="3">Por secretion system C-terminal sorting domain-containing protein</fullName>
    </submittedName>
</protein>
<dbReference type="InterPro" id="IPR026444">
    <property type="entry name" value="Secre_tail"/>
</dbReference>
<dbReference type="CDD" id="cd00146">
    <property type="entry name" value="PKD"/>
    <property type="match status" value="1"/>
</dbReference>
<dbReference type="EMBL" id="FORU01000005">
    <property type="protein sequence ID" value="SFJ30361.1"/>
    <property type="molecule type" value="Genomic_DNA"/>
</dbReference>
<dbReference type="NCBIfam" id="TIGR04183">
    <property type="entry name" value="Por_Secre_tail"/>
    <property type="match status" value="1"/>
</dbReference>
<dbReference type="InterPro" id="IPR000601">
    <property type="entry name" value="PKD_dom"/>
</dbReference>
<dbReference type="Proteomes" id="UP000243887">
    <property type="component" value="Unassembled WGS sequence"/>
</dbReference>
<dbReference type="GO" id="GO:0016788">
    <property type="term" value="F:hydrolase activity, acting on ester bonds"/>
    <property type="evidence" value="ECO:0007669"/>
    <property type="project" value="UniProtKB-ARBA"/>
</dbReference>
<dbReference type="RefSeq" id="WP_090678598.1">
    <property type="nucleotide sequence ID" value="NZ_FORU01000005.1"/>
</dbReference>
<reference evidence="4" key="1">
    <citation type="submission" date="2016-10" db="EMBL/GenBank/DDBJ databases">
        <authorList>
            <person name="Varghese N."/>
            <person name="Submissions S."/>
        </authorList>
    </citation>
    <scope>NUCLEOTIDE SEQUENCE [LARGE SCALE GENOMIC DNA]</scope>
    <source>
        <strain evidence="4">DSM 26542</strain>
    </source>
</reference>
<organism evidence="3 4">
    <name type="scientific">Myroides guanonis</name>
    <dbReference type="NCBI Taxonomy" id="1150112"/>
    <lineage>
        <taxon>Bacteria</taxon>
        <taxon>Pseudomonadati</taxon>
        <taxon>Bacteroidota</taxon>
        <taxon>Flavobacteriia</taxon>
        <taxon>Flavobacteriales</taxon>
        <taxon>Flavobacteriaceae</taxon>
        <taxon>Myroides</taxon>
    </lineage>
</organism>
<dbReference type="Gene3D" id="2.60.40.10">
    <property type="entry name" value="Immunoglobulins"/>
    <property type="match status" value="1"/>
</dbReference>
<dbReference type="SUPFAM" id="SSF49299">
    <property type="entry name" value="PKD domain"/>
    <property type="match status" value="1"/>
</dbReference>
<keyword evidence="1" id="KW-0732">Signal</keyword>
<feature type="domain" description="PKD" evidence="2">
    <location>
        <begin position="283"/>
        <end position="331"/>
    </location>
</feature>
<dbReference type="InterPro" id="IPR013783">
    <property type="entry name" value="Ig-like_fold"/>
</dbReference>
<gene>
    <name evidence="3" type="ORF">SAMN04487893_105116</name>
</gene>
<dbReference type="SMART" id="SM00089">
    <property type="entry name" value="PKD"/>
    <property type="match status" value="1"/>
</dbReference>
<dbReference type="InterPro" id="IPR035986">
    <property type="entry name" value="PKD_dom_sf"/>
</dbReference>
<dbReference type="Pfam" id="PF18911">
    <property type="entry name" value="PKD_4"/>
    <property type="match status" value="1"/>
</dbReference>
<dbReference type="PROSITE" id="PS50093">
    <property type="entry name" value="PKD"/>
    <property type="match status" value="1"/>
</dbReference>
<evidence type="ECO:0000259" key="2">
    <source>
        <dbReference type="PROSITE" id="PS50093"/>
    </source>
</evidence>
<evidence type="ECO:0000256" key="1">
    <source>
        <dbReference type="ARBA" id="ARBA00022729"/>
    </source>
</evidence>
<dbReference type="STRING" id="1150112.SAMN04487893_105116"/>
<name>A0A1I3QAL4_9FLAO</name>
<dbReference type="InterPro" id="IPR022409">
    <property type="entry name" value="PKD/Chitinase_dom"/>
</dbReference>
<evidence type="ECO:0000313" key="4">
    <source>
        <dbReference type="Proteomes" id="UP000243887"/>
    </source>
</evidence>
<accession>A0A1I3QAL4</accession>
<dbReference type="Gene3D" id="3.40.50.1110">
    <property type="entry name" value="SGNH hydrolase"/>
    <property type="match status" value="1"/>
</dbReference>
<evidence type="ECO:0000313" key="3">
    <source>
        <dbReference type="EMBL" id="SFJ30361.1"/>
    </source>
</evidence>
<keyword evidence="4" id="KW-1185">Reference proteome</keyword>
<sequence length="416" mass="46554">MKLTTILFFLLCSIVLWSQKTKKVFFIGNSYTATENIPDLIEKIAKDSGDQLIYEAHTPGGATLKQHSENTYVKNTIDIGDWNYVVLQEQSQLPSFPTPDVNNLVAPYAATLSKQIKNSNPCTEVTFYMTWGRKYGDAGNCPTWPPVCTYLGMDDLISNTYKNLANNNKGIISPVGAVWRYLINNYPAYDLYSSDESHPSQFGAMASAYTFYTVFFKRDPYASTFANSLPAPALAAIQEAVKTVVYNNMKAWNLLNQMPIADFDYNATDETISFLDFSTNADTYEWDFGDGTTDNTATPVHTYTKKGTYTVTLTITKCGESSKTSKTIQIENLSLNSFAGTQLLLYPNPASTNLNLNTEIDFENITVFDIMGRSYKTDFQENTSGYLIDIQNLATGIYFLQIEKSGNTSQIKFIKN</sequence>
<dbReference type="Pfam" id="PF18962">
    <property type="entry name" value="Por_Secre_tail"/>
    <property type="match status" value="1"/>
</dbReference>